<dbReference type="Proteomes" id="UP000615234">
    <property type="component" value="Unassembled WGS sequence"/>
</dbReference>
<comment type="caution">
    <text evidence="2">The sequence shown here is derived from an EMBL/GenBank/DDBJ whole genome shotgun (WGS) entry which is preliminary data.</text>
</comment>
<dbReference type="EMBL" id="JACOOX010000005">
    <property type="protein sequence ID" value="MBC5663075.1"/>
    <property type="molecule type" value="Genomic_DNA"/>
</dbReference>
<evidence type="ECO:0000313" key="3">
    <source>
        <dbReference type="Proteomes" id="UP000615234"/>
    </source>
</evidence>
<proteinExistence type="predicted"/>
<keyword evidence="3" id="KW-1185">Reference proteome</keyword>
<protein>
    <submittedName>
        <fullName evidence="2">Relaxase/mobilization nuclease domain-containing protein</fullName>
    </submittedName>
</protein>
<gene>
    <name evidence="2" type="ORF">H8S09_09255</name>
</gene>
<evidence type="ECO:0000313" key="2">
    <source>
        <dbReference type="EMBL" id="MBC5663075.1"/>
    </source>
</evidence>
<dbReference type="Pfam" id="PF03432">
    <property type="entry name" value="Relaxase"/>
    <property type="match status" value="1"/>
</dbReference>
<evidence type="ECO:0000259" key="1">
    <source>
        <dbReference type="Pfam" id="PF03432"/>
    </source>
</evidence>
<accession>A0A8I0AJA0</accession>
<reference evidence="2 3" key="1">
    <citation type="submission" date="2020-08" db="EMBL/GenBank/DDBJ databases">
        <title>Genome public.</title>
        <authorList>
            <person name="Liu C."/>
            <person name="Sun Q."/>
        </authorList>
    </citation>
    <scope>NUCLEOTIDE SEQUENCE [LARGE SCALE GENOMIC DNA]</scope>
    <source>
        <strain evidence="2 3">NSJ-10</strain>
    </source>
</reference>
<name>A0A8I0AJA0_9FIRM</name>
<organism evidence="2 3">
    <name type="scientific">Coprococcus hominis</name>
    <name type="common">ex Liu et al. 2022</name>
    <dbReference type="NCBI Taxonomy" id="2763039"/>
    <lineage>
        <taxon>Bacteria</taxon>
        <taxon>Bacillati</taxon>
        <taxon>Bacillota</taxon>
        <taxon>Clostridia</taxon>
        <taxon>Lachnospirales</taxon>
        <taxon>Lachnospiraceae</taxon>
        <taxon>Coprococcus</taxon>
    </lineage>
</organism>
<dbReference type="RefSeq" id="WP_186847762.1">
    <property type="nucleotide sequence ID" value="NZ_JACOOX010000005.1"/>
</dbReference>
<sequence>MAYLRLGAIRAATSGKKSSGLIRGIEYIYNPEKTENKYLSGYNLTLPADLTDTAKLSKSVYQQMMDIKDAFGKEWGVQGYHYKLAFPASDQLTPELCMQITREFIERCLPEYQAAYSVHTNTKHIHSHIVFNSIDLIEGRKYRYENGDWRRYLMPVINELCEKYQLSCFNLEIEENQNYKYRFDHSKRGEKAGMYTNTMILRDIDECISQARSYEDFKKLMQEKGHVINDDPRHKYITILASGRKKAARLVNLTPDKQTYTKENIIKMIGGTFKQENRQEYMKKLYADMGEYYRYVASSNIRIFDVKAFIGKNKLTDPKQLEQYRAYLQVAEKELSCMRKRIHVSYEARTEALGQLEELTELYPAYKSYKSGKTEYKAEYDQALSVYRNLKDQGYNLVSLYRFGKLADRCLATIDDYKKHLYIENQICNRLQMKQQRETKKTKKTSQQKTR</sequence>
<dbReference type="InterPro" id="IPR005094">
    <property type="entry name" value="Endonuclease_MobA/VirD2"/>
</dbReference>
<dbReference type="AlphaFoldDB" id="A0A8I0AJA0"/>
<feature type="domain" description="MobA/VirD2-like nuclease" evidence="1">
    <location>
        <begin position="57"/>
        <end position="166"/>
    </location>
</feature>